<dbReference type="EMBL" id="BGPR01000451">
    <property type="protein sequence ID" value="GBM21001.1"/>
    <property type="molecule type" value="Genomic_DNA"/>
</dbReference>
<dbReference type="AlphaFoldDB" id="A0A4Y2DW72"/>
<keyword evidence="2" id="KW-1185">Reference proteome</keyword>
<reference evidence="1 2" key="1">
    <citation type="journal article" date="2019" name="Sci. Rep.">
        <title>Orb-weaving spider Araneus ventricosus genome elucidates the spidroin gene catalogue.</title>
        <authorList>
            <person name="Kono N."/>
            <person name="Nakamura H."/>
            <person name="Ohtoshi R."/>
            <person name="Moran D.A.P."/>
            <person name="Shinohara A."/>
            <person name="Yoshida Y."/>
            <person name="Fujiwara M."/>
            <person name="Mori M."/>
            <person name="Tomita M."/>
            <person name="Arakawa K."/>
        </authorList>
    </citation>
    <scope>NUCLEOTIDE SEQUENCE [LARGE SCALE GENOMIC DNA]</scope>
</reference>
<evidence type="ECO:0000313" key="1">
    <source>
        <dbReference type="EMBL" id="GBM21001.1"/>
    </source>
</evidence>
<proteinExistence type="predicted"/>
<evidence type="ECO:0000313" key="2">
    <source>
        <dbReference type="Proteomes" id="UP000499080"/>
    </source>
</evidence>
<gene>
    <name evidence="1" type="ORF">AVEN_9700_1</name>
</gene>
<accession>A0A4Y2DW72</accession>
<organism evidence="1 2">
    <name type="scientific">Araneus ventricosus</name>
    <name type="common">Orbweaver spider</name>
    <name type="synonym">Epeira ventricosa</name>
    <dbReference type="NCBI Taxonomy" id="182803"/>
    <lineage>
        <taxon>Eukaryota</taxon>
        <taxon>Metazoa</taxon>
        <taxon>Ecdysozoa</taxon>
        <taxon>Arthropoda</taxon>
        <taxon>Chelicerata</taxon>
        <taxon>Arachnida</taxon>
        <taxon>Araneae</taxon>
        <taxon>Araneomorphae</taxon>
        <taxon>Entelegynae</taxon>
        <taxon>Araneoidea</taxon>
        <taxon>Araneidae</taxon>
        <taxon>Araneus</taxon>
    </lineage>
</organism>
<comment type="caution">
    <text evidence="1">The sequence shown here is derived from an EMBL/GenBank/DDBJ whole genome shotgun (WGS) entry which is preliminary data.</text>
</comment>
<dbReference type="Proteomes" id="UP000499080">
    <property type="component" value="Unassembled WGS sequence"/>
</dbReference>
<protein>
    <submittedName>
        <fullName evidence="1">Uncharacterized protein</fullName>
    </submittedName>
</protein>
<sequence>MSEESSTDLDEILANGVDHARLELYLQNNPIKTRSDGGGSPFVSAGIVSAKVQQIGDIAMGRTRSVEPMGIHNIALVGMADFENS</sequence>
<name>A0A4Y2DW72_ARAVE</name>